<dbReference type="GO" id="GO:0005524">
    <property type="term" value="F:ATP binding"/>
    <property type="evidence" value="ECO:0007669"/>
    <property type="project" value="UniProtKB-KW"/>
</dbReference>
<feature type="compositionally biased region" description="Basic and acidic residues" evidence="4">
    <location>
        <begin position="140"/>
        <end position="159"/>
    </location>
</feature>
<evidence type="ECO:0000313" key="6">
    <source>
        <dbReference type="EMBL" id="KAA8490767.1"/>
    </source>
</evidence>
<evidence type="ECO:0000313" key="7">
    <source>
        <dbReference type="Proteomes" id="UP000324585"/>
    </source>
</evidence>
<keyword evidence="7" id="KW-1185">Reference proteome</keyword>
<dbReference type="Pfam" id="PF17862">
    <property type="entry name" value="AAA_lid_3"/>
    <property type="match status" value="1"/>
</dbReference>
<dbReference type="FunFam" id="3.40.50.300:FF:000018">
    <property type="entry name" value="Cell division control 48"/>
    <property type="match status" value="1"/>
</dbReference>
<dbReference type="GO" id="GO:0016887">
    <property type="term" value="F:ATP hydrolysis activity"/>
    <property type="evidence" value="ECO:0007669"/>
    <property type="project" value="InterPro"/>
</dbReference>
<feature type="domain" description="AAA+ ATPase" evidence="5">
    <location>
        <begin position="604"/>
        <end position="744"/>
    </location>
</feature>
<feature type="compositionally biased region" description="Low complexity" evidence="4">
    <location>
        <begin position="103"/>
        <end position="115"/>
    </location>
</feature>
<feature type="region of interest" description="Disordered" evidence="4">
    <location>
        <begin position="99"/>
        <end position="160"/>
    </location>
</feature>
<dbReference type="SMART" id="SM00382">
    <property type="entry name" value="AAA"/>
    <property type="match status" value="2"/>
</dbReference>
<name>A0A5J4YJV2_PORPP</name>
<dbReference type="InterPro" id="IPR003959">
    <property type="entry name" value="ATPase_AAA_core"/>
</dbReference>
<sequence length="845" mass="91990">MSAPRVVHARAVRWPSGDSDNDGARERCVMHPQWMREHGFALGMFVGLRGEHAADEDPCAVLQCWPSSAVMMRCVGVPEHVFDGVLKLQDVVDGQRDAAAQLEASPASTASASKTSAKKKAKKKEKEHTRSRARTPAFGESERAAEDGVSRSVPERGDSRAQISVRKVLATHPAEQVVLRVLDCASPQHATCRGQEWHPDRILALRIELGGTVVYPQKRVRVLYLGRPVELTVHSVMRANDIVSQSCDAGEMPLSAYVCTEATRVAVVPCAGDVLEADLEHALLRQHRIDVASTWERAGIEERLAELRLGGMHAVVDRLTVLLALAFGRDIEPGIQRPKGVILYGVPGTGKTLVSTQLCRALYLNTHVFHASDMMGGDIGLENEKLSEAFERAAMMAPCVLLLDELDAIAPATATAGGSSVSASSSSSSAHALWSSLHARIASLMDEIEPRTVFVIGTTNRIDAVHASLRRAGRFGQEIMVDVPSEQERLDILRAVARDALRDEMVDDRELAVAARDAHGFVAADLVALWRESVHVWSNLSQGPGARICPSASLGKIKPSALREVEVQVARVGWDEIGGQLRTKVVLKEAMSWALNQSASAIPAPRGILLFGPPGCSKTLLAKAVATECAANFIAIKGAELLSKWVGESEKAVRETFRRARTAAPCVVFFDEIDALAVKRGNESASKAEHRVLAQLLTELDGISGRSHNQGILMLAATNRPDTIDTALLRPGRIDRMIYVGLPTCAERREILRVHTKRVPLATEKDAVDLDRIADDCHGMSGAELAALVREASLAALEEDPEHARTVCQRHFELARRRVGPRTPLNLLELYDDYRKNTKGVFILE</sequence>
<proteinExistence type="predicted"/>
<dbReference type="InterPro" id="IPR027417">
    <property type="entry name" value="P-loop_NTPase"/>
</dbReference>
<evidence type="ECO:0000256" key="2">
    <source>
        <dbReference type="ARBA" id="ARBA00022741"/>
    </source>
</evidence>
<comment type="caution">
    <text evidence="6">The sequence shown here is derived from an EMBL/GenBank/DDBJ whole genome shotgun (WGS) entry which is preliminary data.</text>
</comment>
<keyword evidence="3" id="KW-0067">ATP-binding</keyword>
<feature type="domain" description="AAA+ ATPase" evidence="5">
    <location>
        <begin position="337"/>
        <end position="485"/>
    </location>
</feature>
<accession>A0A5J4YJV2</accession>
<evidence type="ECO:0000256" key="4">
    <source>
        <dbReference type="SAM" id="MobiDB-lite"/>
    </source>
</evidence>
<protein>
    <submittedName>
        <fullName evidence="6">Spermatogenesis-associated protein 5</fullName>
    </submittedName>
</protein>
<dbReference type="PANTHER" id="PTHR23077">
    <property type="entry name" value="AAA-FAMILY ATPASE"/>
    <property type="match status" value="1"/>
</dbReference>
<dbReference type="Gene3D" id="1.10.8.60">
    <property type="match status" value="2"/>
</dbReference>
<reference evidence="7" key="1">
    <citation type="journal article" date="2019" name="Nat. Commun.">
        <title>Expansion of phycobilisome linker gene families in mesophilic red algae.</title>
        <authorList>
            <person name="Lee J."/>
            <person name="Kim D."/>
            <person name="Bhattacharya D."/>
            <person name="Yoon H.S."/>
        </authorList>
    </citation>
    <scope>NUCLEOTIDE SEQUENCE [LARGE SCALE GENOMIC DNA]</scope>
    <source>
        <strain evidence="7">CCMP 1328</strain>
    </source>
</reference>
<keyword evidence="1" id="KW-0677">Repeat</keyword>
<dbReference type="Gene3D" id="3.40.50.300">
    <property type="entry name" value="P-loop containing nucleotide triphosphate hydrolases"/>
    <property type="match status" value="2"/>
</dbReference>
<dbReference type="OMA" id="RERIWTI"/>
<dbReference type="InterPro" id="IPR003960">
    <property type="entry name" value="ATPase_AAA_CS"/>
</dbReference>
<dbReference type="InterPro" id="IPR041569">
    <property type="entry name" value="AAA_lid_3"/>
</dbReference>
<dbReference type="InterPro" id="IPR003593">
    <property type="entry name" value="AAA+_ATPase"/>
</dbReference>
<evidence type="ECO:0000259" key="5">
    <source>
        <dbReference type="SMART" id="SM00382"/>
    </source>
</evidence>
<dbReference type="InterPro" id="IPR050168">
    <property type="entry name" value="AAA_ATPase_domain"/>
</dbReference>
<dbReference type="EMBL" id="VRMN01000019">
    <property type="protein sequence ID" value="KAA8490767.1"/>
    <property type="molecule type" value="Genomic_DNA"/>
</dbReference>
<organism evidence="6 7">
    <name type="scientific">Porphyridium purpureum</name>
    <name type="common">Red alga</name>
    <name type="synonym">Porphyridium cruentum</name>
    <dbReference type="NCBI Taxonomy" id="35688"/>
    <lineage>
        <taxon>Eukaryota</taxon>
        <taxon>Rhodophyta</taxon>
        <taxon>Bangiophyceae</taxon>
        <taxon>Porphyridiales</taxon>
        <taxon>Porphyridiaceae</taxon>
        <taxon>Porphyridium</taxon>
    </lineage>
</organism>
<dbReference type="AlphaFoldDB" id="A0A5J4YJV2"/>
<evidence type="ECO:0000256" key="1">
    <source>
        <dbReference type="ARBA" id="ARBA00022737"/>
    </source>
</evidence>
<dbReference type="Proteomes" id="UP000324585">
    <property type="component" value="Unassembled WGS sequence"/>
</dbReference>
<dbReference type="Pfam" id="PF00004">
    <property type="entry name" value="AAA"/>
    <property type="match status" value="2"/>
</dbReference>
<dbReference type="OrthoDB" id="27435at2759"/>
<evidence type="ECO:0000256" key="3">
    <source>
        <dbReference type="ARBA" id="ARBA00022840"/>
    </source>
</evidence>
<dbReference type="SUPFAM" id="SSF52540">
    <property type="entry name" value="P-loop containing nucleoside triphosphate hydrolases"/>
    <property type="match status" value="2"/>
</dbReference>
<dbReference type="GO" id="GO:0005737">
    <property type="term" value="C:cytoplasm"/>
    <property type="evidence" value="ECO:0007669"/>
    <property type="project" value="TreeGrafter"/>
</dbReference>
<keyword evidence="2" id="KW-0547">Nucleotide-binding</keyword>
<dbReference type="PANTHER" id="PTHR23077:SF27">
    <property type="entry name" value="ATPASE FAMILY GENE 2 PROTEIN HOMOLOG A"/>
    <property type="match status" value="1"/>
</dbReference>
<gene>
    <name evidence="6" type="ORF">FVE85_4398</name>
</gene>
<dbReference type="PROSITE" id="PS00674">
    <property type="entry name" value="AAA"/>
    <property type="match status" value="1"/>
</dbReference>